<evidence type="ECO:0000256" key="9">
    <source>
        <dbReference type="NCBIfam" id="TIGR01400"/>
    </source>
</evidence>
<dbReference type="PANTHER" id="PTHR30065:SF8">
    <property type="entry name" value="FLAGELLAR BIOSYNTHETIC PROTEIN FLIR"/>
    <property type="match status" value="1"/>
</dbReference>
<protein>
    <recommendedName>
        <fullName evidence="3 9">Flagellar biosynthetic protein FliR</fullName>
    </recommendedName>
</protein>
<dbReference type="Pfam" id="PF01311">
    <property type="entry name" value="Bac_export_1"/>
    <property type="match status" value="1"/>
</dbReference>
<reference evidence="11 12" key="1">
    <citation type="submission" date="2020-10" db="EMBL/GenBank/DDBJ databases">
        <title>Phylogeny of dyella-like bacteria.</title>
        <authorList>
            <person name="Fu J."/>
        </authorList>
    </citation>
    <scope>NUCLEOTIDE SEQUENCE [LARGE SCALE GENOMIC DNA]</scope>
    <source>
        <strain evidence="11 12">BB4</strain>
    </source>
</reference>
<keyword evidence="12" id="KW-1185">Reference proteome</keyword>
<keyword evidence="4 10" id="KW-1003">Cell membrane</keyword>
<evidence type="ECO:0000256" key="7">
    <source>
        <dbReference type="ARBA" id="ARBA00023136"/>
    </source>
</evidence>
<evidence type="ECO:0000256" key="5">
    <source>
        <dbReference type="ARBA" id="ARBA00022692"/>
    </source>
</evidence>
<dbReference type="PRINTS" id="PR00953">
    <property type="entry name" value="TYPE3IMRPROT"/>
</dbReference>
<accession>A0ABW8K5H3</accession>
<dbReference type="InterPro" id="IPR002010">
    <property type="entry name" value="T3SS_IM_R"/>
</dbReference>
<evidence type="ECO:0000256" key="6">
    <source>
        <dbReference type="ARBA" id="ARBA00022989"/>
    </source>
</evidence>
<evidence type="ECO:0000256" key="10">
    <source>
        <dbReference type="RuleBase" id="RU362071"/>
    </source>
</evidence>
<organism evidence="11 12">
    <name type="scientific">Dyella koreensis</name>
    <dbReference type="NCBI Taxonomy" id="311235"/>
    <lineage>
        <taxon>Bacteria</taxon>
        <taxon>Pseudomonadati</taxon>
        <taxon>Pseudomonadota</taxon>
        <taxon>Gammaproteobacteria</taxon>
        <taxon>Lysobacterales</taxon>
        <taxon>Rhodanobacteraceae</taxon>
        <taxon>Dyella</taxon>
    </lineage>
</organism>
<comment type="caution">
    <text evidence="11">The sequence shown here is derived from an EMBL/GenBank/DDBJ whole genome shotgun (WGS) entry which is preliminary data.</text>
</comment>
<evidence type="ECO:0000256" key="4">
    <source>
        <dbReference type="ARBA" id="ARBA00022475"/>
    </source>
</evidence>
<keyword evidence="11" id="KW-0969">Cilium</keyword>
<dbReference type="PANTHER" id="PTHR30065">
    <property type="entry name" value="FLAGELLAR BIOSYNTHETIC PROTEIN FLIR"/>
    <property type="match status" value="1"/>
</dbReference>
<gene>
    <name evidence="11" type="primary">fliR</name>
    <name evidence="11" type="ORF">ISS97_12815</name>
</gene>
<feature type="transmembrane region" description="Helical" evidence="10">
    <location>
        <begin position="125"/>
        <end position="146"/>
    </location>
</feature>
<proteinExistence type="inferred from homology"/>
<name>A0ABW8K5H3_9GAMM</name>
<evidence type="ECO:0000313" key="12">
    <source>
        <dbReference type="Proteomes" id="UP001620408"/>
    </source>
</evidence>
<keyword evidence="6 10" id="KW-1133">Transmembrane helix</keyword>
<keyword evidence="8 10" id="KW-0975">Bacterial flagellum</keyword>
<evidence type="ECO:0000256" key="8">
    <source>
        <dbReference type="ARBA" id="ARBA00023143"/>
    </source>
</evidence>
<dbReference type="NCBIfam" id="TIGR01400">
    <property type="entry name" value="fliR"/>
    <property type="match status" value="1"/>
</dbReference>
<comment type="function">
    <text evidence="1 10">Role in flagellar biosynthesis.</text>
</comment>
<feature type="transmembrane region" description="Helical" evidence="10">
    <location>
        <begin position="12"/>
        <end position="32"/>
    </location>
</feature>
<evidence type="ECO:0000256" key="2">
    <source>
        <dbReference type="ARBA" id="ARBA00009772"/>
    </source>
</evidence>
<comment type="similarity">
    <text evidence="2 10">Belongs to the FliR/MopE/SpaR family.</text>
</comment>
<keyword evidence="5 10" id="KW-0812">Transmembrane</keyword>
<evidence type="ECO:0000313" key="11">
    <source>
        <dbReference type="EMBL" id="MFK2918147.1"/>
    </source>
</evidence>
<sequence>MEDLMHRLPALFATVVWPFCRFLAAFAVAPVLGEAMVPMRVRALAALALAVVAQPGLPPLPALEPFSVAGVEVMAEQILIGGMLGFAFHLVLSGLLVLGTLVSAQMGLSMAVMNDPINGTASDAMSSLLYTLFVLLFFAVDGHLVLTQVLARSFHVWPIGGVGMAAVSLERLAHGVGWVSSVALMLALPLVFAIMVIQMGMGFLQRVAPSLNLFSLGFSITTVFGLLLMTALVPALPEHFGRMMAHVLELLDGMAVAGSAT</sequence>
<comment type="subcellular location">
    <subcellularLocation>
        <location evidence="10">Cell membrane</location>
        <topology evidence="10">Multi-pass membrane protein</topology>
    </subcellularLocation>
    <subcellularLocation>
        <location evidence="10">Bacterial flagellum basal body</location>
    </subcellularLocation>
</comment>
<feature type="transmembrane region" description="Helical" evidence="10">
    <location>
        <begin position="213"/>
        <end position="236"/>
    </location>
</feature>
<dbReference type="InterPro" id="IPR006303">
    <property type="entry name" value="FliR"/>
</dbReference>
<evidence type="ECO:0000256" key="1">
    <source>
        <dbReference type="ARBA" id="ARBA00002578"/>
    </source>
</evidence>
<feature type="transmembrane region" description="Helical" evidence="10">
    <location>
        <begin position="77"/>
        <end position="104"/>
    </location>
</feature>
<keyword evidence="11" id="KW-0966">Cell projection</keyword>
<dbReference type="Proteomes" id="UP001620408">
    <property type="component" value="Unassembled WGS sequence"/>
</dbReference>
<dbReference type="EMBL" id="JADIKD010000011">
    <property type="protein sequence ID" value="MFK2918147.1"/>
    <property type="molecule type" value="Genomic_DNA"/>
</dbReference>
<feature type="transmembrane region" description="Helical" evidence="10">
    <location>
        <begin position="152"/>
        <end position="169"/>
    </location>
</feature>
<keyword evidence="11" id="KW-0282">Flagellum</keyword>
<feature type="transmembrane region" description="Helical" evidence="10">
    <location>
        <begin position="176"/>
        <end position="201"/>
    </location>
</feature>
<evidence type="ECO:0000256" key="3">
    <source>
        <dbReference type="ARBA" id="ARBA00021717"/>
    </source>
</evidence>
<keyword evidence="7 10" id="KW-0472">Membrane</keyword>